<keyword evidence="9" id="KW-1185">Reference proteome</keyword>
<feature type="domain" description="Multidrug resistance protein MdtA-like C-terminal permuted SH3" evidence="7">
    <location>
        <begin position="311"/>
        <end position="370"/>
    </location>
</feature>
<name>A0ABU1YNU1_ROSSA</name>
<evidence type="ECO:0000256" key="2">
    <source>
        <dbReference type="ARBA" id="ARBA00009477"/>
    </source>
</evidence>
<dbReference type="SUPFAM" id="SSF111369">
    <property type="entry name" value="HlyD-like secretion proteins"/>
    <property type="match status" value="1"/>
</dbReference>
<sequence length="400" mass="40467">MKLAWGSGARLSTWAALVAGLGLSACGGGDSKPAAAAPPPPEVGVVTVAPGRADLAAELPGRLEAFRVAQVRARAAGILQKRLFTEGSDVKAGQALFEIDPAPYRATLSSAQAQLARAEANLTQAQSLADRYAPLAKTQAVSAQEALNAQAAAMQAKADVAAGKAAVQTAQINLGYAAVTSPIAGRIGRALVTEGALVGQGEATPLAIVQQIDKLYVNFTQSAAEVMRLRQALADGKLQRAGGTEAAKVQVLLEDGSVYAQAGRLLFSDLSVDAATGQITLRAELPNPKGLLLPGLYVRVRLAQAEVADGVWLPQQAVARGATGETVLVVAEDGSVSARPVKLGPAQDGKALVLSGLKAGEKVIVDGLQKAKAGGKARPVPWSPAGSAPAAAPASAASKG</sequence>
<accession>A0ABU1YNU1</accession>
<evidence type="ECO:0000256" key="1">
    <source>
        <dbReference type="ARBA" id="ARBA00004196"/>
    </source>
</evidence>
<evidence type="ECO:0000259" key="5">
    <source>
        <dbReference type="Pfam" id="PF25917"/>
    </source>
</evidence>
<dbReference type="InterPro" id="IPR058627">
    <property type="entry name" value="MdtA-like_C"/>
</dbReference>
<dbReference type="Pfam" id="PF25944">
    <property type="entry name" value="Beta-barrel_RND"/>
    <property type="match status" value="1"/>
</dbReference>
<dbReference type="Gene3D" id="2.40.50.100">
    <property type="match status" value="1"/>
</dbReference>
<dbReference type="Gene3D" id="2.40.420.20">
    <property type="match status" value="1"/>
</dbReference>
<dbReference type="InterPro" id="IPR058624">
    <property type="entry name" value="MdtA-like_HH"/>
</dbReference>
<protein>
    <submittedName>
        <fullName evidence="8">Membrane fusion protein (Multidrug efflux system)</fullName>
    </submittedName>
</protein>
<dbReference type="InterPro" id="IPR006143">
    <property type="entry name" value="RND_pump_MFP"/>
</dbReference>
<comment type="caution">
    <text evidence="8">The sequence shown here is derived from an EMBL/GenBank/DDBJ whole genome shotgun (WGS) entry which is preliminary data.</text>
</comment>
<evidence type="ECO:0000256" key="3">
    <source>
        <dbReference type="SAM" id="MobiDB-lite"/>
    </source>
</evidence>
<dbReference type="Gene3D" id="2.40.30.170">
    <property type="match status" value="1"/>
</dbReference>
<dbReference type="NCBIfam" id="TIGR01730">
    <property type="entry name" value="RND_mfp"/>
    <property type="match status" value="1"/>
</dbReference>
<dbReference type="Gene3D" id="1.10.287.470">
    <property type="entry name" value="Helix hairpin bin"/>
    <property type="match status" value="1"/>
</dbReference>
<dbReference type="PROSITE" id="PS51257">
    <property type="entry name" value="PROKAR_LIPOPROTEIN"/>
    <property type="match status" value="1"/>
</dbReference>
<feature type="region of interest" description="Disordered" evidence="3">
    <location>
        <begin position="374"/>
        <end position="400"/>
    </location>
</feature>
<dbReference type="PANTHER" id="PTHR30158:SF3">
    <property type="entry name" value="MULTIDRUG EFFLUX PUMP SUBUNIT ACRA-RELATED"/>
    <property type="match status" value="1"/>
</dbReference>
<evidence type="ECO:0000313" key="9">
    <source>
        <dbReference type="Proteomes" id="UP001180453"/>
    </source>
</evidence>
<feature type="domain" description="Multidrug resistance protein MdtA-like alpha-helical hairpin" evidence="4">
    <location>
        <begin position="107"/>
        <end position="177"/>
    </location>
</feature>
<dbReference type="PANTHER" id="PTHR30158">
    <property type="entry name" value="ACRA/E-RELATED COMPONENT OF DRUG EFFLUX TRANSPORTER"/>
    <property type="match status" value="1"/>
</dbReference>
<dbReference type="InterPro" id="IPR058626">
    <property type="entry name" value="MdtA-like_b-barrel"/>
</dbReference>
<comment type="subcellular location">
    <subcellularLocation>
        <location evidence="1">Cell envelope</location>
    </subcellularLocation>
</comment>
<evidence type="ECO:0000259" key="6">
    <source>
        <dbReference type="Pfam" id="PF25944"/>
    </source>
</evidence>
<evidence type="ECO:0000313" key="8">
    <source>
        <dbReference type="EMBL" id="MDR7269651.1"/>
    </source>
</evidence>
<feature type="domain" description="Multidrug resistance protein MdtA-like beta-barrel" evidence="6">
    <location>
        <begin position="215"/>
        <end position="304"/>
    </location>
</feature>
<dbReference type="Proteomes" id="UP001180453">
    <property type="component" value="Unassembled WGS sequence"/>
</dbReference>
<evidence type="ECO:0000259" key="4">
    <source>
        <dbReference type="Pfam" id="PF25876"/>
    </source>
</evidence>
<dbReference type="RefSeq" id="WP_310264602.1">
    <property type="nucleotide sequence ID" value="NZ_JAVDXU010000001.1"/>
</dbReference>
<comment type="similarity">
    <text evidence="2">Belongs to the membrane fusion protein (MFP) (TC 8.A.1) family.</text>
</comment>
<evidence type="ECO:0000259" key="7">
    <source>
        <dbReference type="Pfam" id="PF25967"/>
    </source>
</evidence>
<dbReference type="Pfam" id="PF25967">
    <property type="entry name" value="RND-MFP_C"/>
    <property type="match status" value="1"/>
</dbReference>
<dbReference type="Pfam" id="PF25876">
    <property type="entry name" value="HH_MFP_RND"/>
    <property type="match status" value="1"/>
</dbReference>
<feature type="compositionally biased region" description="Low complexity" evidence="3">
    <location>
        <begin position="383"/>
        <end position="400"/>
    </location>
</feature>
<feature type="domain" description="Multidrug resistance protein MdtA-like barrel-sandwich hybrid" evidence="5">
    <location>
        <begin position="67"/>
        <end position="210"/>
    </location>
</feature>
<dbReference type="Pfam" id="PF25917">
    <property type="entry name" value="BSH_RND"/>
    <property type="match status" value="1"/>
</dbReference>
<dbReference type="EMBL" id="JAVDXU010000001">
    <property type="protein sequence ID" value="MDR7269651.1"/>
    <property type="molecule type" value="Genomic_DNA"/>
</dbReference>
<dbReference type="InterPro" id="IPR058625">
    <property type="entry name" value="MdtA-like_BSH"/>
</dbReference>
<gene>
    <name evidence="8" type="ORF">J2X20_002280</name>
</gene>
<proteinExistence type="inferred from homology"/>
<reference evidence="8 9" key="1">
    <citation type="submission" date="2023-07" db="EMBL/GenBank/DDBJ databases">
        <title>Sorghum-associated microbial communities from plants grown in Nebraska, USA.</title>
        <authorList>
            <person name="Schachtman D."/>
        </authorList>
    </citation>
    <scope>NUCLEOTIDE SEQUENCE [LARGE SCALE GENOMIC DNA]</scope>
    <source>
        <strain evidence="8 9">BE314</strain>
    </source>
</reference>
<organism evidence="8 9">
    <name type="scientific">Roseateles saccharophilus</name>
    <name type="common">Pseudomonas saccharophila</name>
    <dbReference type="NCBI Taxonomy" id="304"/>
    <lineage>
        <taxon>Bacteria</taxon>
        <taxon>Pseudomonadati</taxon>
        <taxon>Pseudomonadota</taxon>
        <taxon>Betaproteobacteria</taxon>
        <taxon>Burkholderiales</taxon>
        <taxon>Sphaerotilaceae</taxon>
        <taxon>Roseateles</taxon>
    </lineage>
</organism>